<dbReference type="Proteomes" id="UP000762676">
    <property type="component" value="Unassembled WGS sequence"/>
</dbReference>
<evidence type="ECO:0000313" key="1">
    <source>
        <dbReference type="EMBL" id="GFR79687.1"/>
    </source>
</evidence>
<keyword evidence="2" id="KW-1185">Reference proteome</keyword>
<protein>
    <submittedName>
        <fullName evidence="1">Uncharacterized protein</fullName>
    </submittedName>
</protein>
<name>A0AAV4G1X1_9GAST</name>
<organism evidence="1 2">
    <name type="scientific">Elysia marginata</name>
    <dbReference type="NCBI Taxonomy" id="1093978"/>
    <lineage>
        <taxon>Eukaryota</taxon>
        <taxon>Metazoa</taxon>
        <taxon>Spiralia</taxon>
        <taxon>Lophotrochozoa</taxon>
        <taxon>Mollusca</taxon>
        <taxon>Gastropoda</taxon>
        <taxon>Heterobranchia</taxon>
        <taxon>Euthyneura</taxon>
        <taxon>Panpulmonata</taxon>
        <taxon>Sacoglossa</taxon>
        <taxon>Placobranchoidea</taxon>
        <taxon>Plakobranchidae</taxon>
        <taxon>Elysia</taxon>
    </lineage>
</organism>
<evidence type="ECO:0000313" key="2">
    <source>
        <dbReference type="Proteomes" id="UP000762676"/>
    </source>
</evidence>
<proteinExistence type="predicted"/>
<comment type="caution">
    <text evidence="1">The sequence shown here is derived from an EMBL/GenBank/DDBJ whole genome shotgun (WGS) entry which is preliminary data.</text>
</comment>
<dbReference type="AlphaFoldDB" id="A0AAV4G1X1"/>
<sequence>MGEWKLRNASSTGKIAIVTRCHCTVSDEGAATTAVAAAAAALVGSRPGEVSNGNGNISQTVLAARGTHPCLEFLESVR</sequence>
<dbReference type="EMBL" id="BMAT01004760">
    <property type="protein sequence ID" value="GFR79687.1"/>
    <property type="molecule type" value="Genomic_DNA"/>
</dbReference>
<accession>A0AAV4G1X1</accession>
<gene>
    <name evidence="1" type="ORF">ElyMa_002294000</name>
</gene>
<reference evidence="1 2" key="1">
    <citation type="journal article" date="2021" name="Elife">
        <title>Chloroplast acquisition without the gene transfer in kleptoplastic sea slugs, Plakobranchus ocellatus.</title>
        <authorList>
            <person name="Maeda T."/>
            <person name="Takahashi S."/>
            <person name="Yoshida T."/>
            <person name="Shimamura S."/>
            <person name="Takaki Y."/>
            <person name="Nagai Y."/>
            <person name="Toyoda A."/>
            <person name="Suzuki Y."/>
            <person name="Arimoto A."/>
            <person name="Ishii H."/>
            <person name="Satoh N."/>
            <person name="Nishiyama T."/>
            <person name="Hasebe M."/>
            <person name="Maruyama T."/>
            <person name="Minagawa J."/>
            <person name="Obokata J."/>
            <person name="Shigenobu S."/>
        </authorList>
    </citation>
    <scope>NUCLEOTIDE SEQUENCE [LARGE SCALE GENOMIC DNA]</scope>
</reference>